<organism evidence="1 2">
    <name type="scientific">Pseudoalteromonas qingdaonensis</name>
    <dbReference type="NCBI Taxonomy" id="3131913"/>
    <lineage>
        <taxon>Bacteria</taxon>
        <taxon>Pseudomonadati</taxon>
        <taxon>Pseudomonadota</taxon>
        <taxon>Gammaproteobacteria</taxon>
        <taxon>Alteromonadales</taxon>
        <taxon>Pseudoalteromonadaceae</taxon>
        <taxon>Pseudoalteromonas</taxon>
    </lineage>
</organism>
<evidence type="ECO:0000313" key="2">
    <source>
        <dbReference type="Proteomes" id="UP001447008"/>
    </source>
</evidence>
<dbReference type="PANTHER" id="PTHR35175:SF1">
    <property type="entry name" value="OXIDOREDUCTASE"/>
    <property type="match status" value="1"/>
</dbReference>
<dbReference type="EMBL" id="JBCGCU010000001">
    <property type="protein sequence ID" value="MEM0513987.1"/>
    <property type="molecule type" value="Genomic_DNA"/>
</dbReference>
<protein>
    <submittedName>
        <fullName evidence="1">DUF1289 domain-containing protein</fullName>
    </submittedName>
</protein>
<gene>
    <name evidence="1" type="ORF">WCN91_00800</name>
</gene>
<comment type="caution">
    <text evidence="1">The sequence shown here is derived from an EMBL/GenBank/DDBJ whole genome shotgun (WGS) entry which is preliminary data.</text>
</comment>
<evidence type="ECO:0000313" key="1">
    <source>
        <dbReference type="EMBL" id="MEM0513987.1"/>
    </source>
</evidence>
<accession>A0ABU9MRP7</accession>
<sequence length="81" mass="9677">MLQLEIFSIDSPCKGICQVNSRGYCLGCYRSREERFHWNQLSDEQKRHVNLLCQQRYKRFLARQQEQGKQPPSMEQGELDL</sequence>
<name>A0ABU9MRP7_9GAMM</name>
<dbReference type="RefSeq" id="WP_342675532.1">
    <property type="nucleotide sequence ID" value="NZ_JBCGCU010000001.1"/>
</dbReference>
<keyword evidence="2" id="KW-1185">Reference proteome</keyword>
<reference evidence="1 2" key="1">
    <citation type="submission" date="2024-03" db="EMBL/GenBank/DDBJ databases">
        <title>Pseudoalteromonas qingdaonensis sp. nov., isolated from the intestines of marine benthic organisms.</title>
        <authorList>
            <person name="Lin X."/>
            <person name="Fang S."/>
            <person name="Hu X."/>
        </authorList>
    </citation>
    <scope>NUCLEOTIDE SEQUENCE [LARGE SCALE GENOMIC DNA]</scope>
    <source>
        <strain evidence="1 2">YIC-827</strain>
    </source>
</reference>
<dbReference type="Proteomes" id="UP001447008">
    <property type="component" value="Unassembled WGS sequence"/>
</dbReference>
<dbReference type="InterPro" id="IPR010710">
    <property type="entry name" value="DUF1289"/>
</dbReference>
<dbReference type="Pfam" id="PF06945">
    <property type="entry name" value="DUF1289"/>
    <property type="match status" value="1"/>
</dbReference>
<proteinExistence type="predicted"/>
<dbReference type="PANTHER" id="PTHR35175">
    <property type="entry name" value="DUF1289 DOMAIN-CONTAINING PROTEIN"/>
    <property type="match status" value="1"/>
</dbReference>